<dbReference type="Proteomes" id="UP000241885">
    <property type="component" value="Chromosome"/>
</dbReference>
<name>A0A2R4BPP5_THAAR</name>
<feature type="region of interest" description="Disordered" evidence="1">
    <location>
        <begin position="12"/>
        <end position="32"/>
    </location>
</feature>
<dbReference type="EMBL" id="CP028339">
    <property type="protein sequence ID" value="AVR89316.1"/>
    <property type="molecule type" value="Genomic_DNA"/>
</dbReference>
<feature type="compositionally biased region" description="Low complexity" evidence="1">
    <location>
        <begin position="16"/>
        <end position="29"/>
    </location>
</feature>
<gene>
    <name evidence="2" type="ORF">Tharo_2419</name>
</gene>
<organism evidence="2 3">
    <name type="scientific">Thauera aromatica K172</name>
    <dbReference type="NCBI Taxonomy" id="44139"/>
    <lineage>
        <taxon>Bacteria</taxon>
        <taxon>Pseudomonadati</taxon>
        <taxon>Pseudomonadota</taxon>
        <taxon>Betaproteobacteria</taxon>
        <taxon>Rhodocyclales</taxon>
        <taxon>Zoogloeaceae</taxon>
        <taxon>Thauera</taxon>
    </lineage>
</organism>
<evidence type="ECO:0000256" key="1">
    <source>
        <dbReference type="SAM" id="MobiDB-lite"/>
    </source>
</evidence>
<proteinExistence type="predicted"/>
<reference evidence="2 3" key="1">
    <citation type="submission" date="2018-03" db="EMBL/GenBank/DDBJ databases">
        <title>Complete genome sequence of Thauera aromatica, a model organism for studying aromatic compound degradation under denitrifying conditions.</title>
        <authorList>
            <person name="Lo H.-Y."/>
            <person name="Goris T."/>
            <person name="Boll M."/>
            <person name="Mueller J.A."/>
        </authorList>
    </citation>
    <scope>NUCLEOTIDE SEQUENCE [LARGE SCALE GENOMIC DNA]</scope>
    <source>
        <strain evidence="2 3">K172</strain>
    </source>
</reference>
<evidence type="ECO:0000313" key="2">
    <source>
        <dbReference type="EMBL" id="AVR89316.1"/>
    </source>
</evidence>
<evidence type="ECO:0000313" key="3">
    <source>
        <dbReference type="Proteomes" id="UP000241885"/>
    </source>
</evidence>
<dbReference type="KEGG" id="tak:Tharo_2419"/>
<sequence>MLLHELGIHHHAAHWPSPGSRPRSSPRSSPLHHRACAHGAALHLATHHRATCRDALRGRLEGLDLLLHQGHAVRRIGRFTDRLHARLKRGNARCGRPGLCLVHRLREGRAGMQGCTQCKDRHQSGETIKTVLFHGRSPIGCGVNPAGHGAPCHAGHLAPGCLSPA</sequence>
<keyword evidence="3" id="KW-1185">Reference proteome</keyword>
<accession>A0A2R4BPP5</accession>
<protein>
    <submittedName>
        <fullName evidence="2">Uncharacterized protein</fullName>
    </submittedName>
</protein>
<dbReference type="AlphaFoldDB" id="A0A2R4BPP5"/>